<dbReference type="Proteomes" id="UP000281975">
    <property type="component" value="Unassembled WGS sequence"/>
</dbReference>
<dbReference type="InterPro" id="IPR015424">
    <property type="entry name" value="PyrdxlP-dep_Trfase"/>
</dbReference>
<sequence>MTARHLDRHGPANPFPGLRALERRLGRRVPHQLGSNEGLDMPHRALGQALGGEVARLARAYGDAEAFELRSRLQDRLGVPMEALIIDAGADSLIALALRTLCDPGATVITSAGTYPTFGYFAEGQGCHIIEVPYRSEADPAGQAPALSPDPGALAEAACRHEAQLVYLANPDNPSGHWHDPDTLDALEEALPEGCTLLLDEAYHDFLPEARRDNRVRPRRVRLRTFSKAHGLAGLRIGYAIASPTLISDMHKVRIHYAVSSVALEAATVLVDHEEEVHEHIRDVVDRRERLAAHLRRRGGQVVPGETNFVALCLADGDRAAEVHRALLAEGVIVHRPPHPALGHVLRISAVEDALVPGRLAPLEEAL</sequence>
<dbReference type="InterPro" id="IPR015421">
    <property type="entry name" value="PyrdxlP-dep_Trfase_major"/>
</dbReference>
<evidence type="ECO:0000256" key="6">
    <source>
        <dbReference type="ARBA" id="ARBA00022898"/>
    </source>
</evidence>
<dbReference type="Pfam" id="PF00155">
    <property type="entry name" value="Aminotran_1_2"/>
    <property type="match status" value="1"/>
</dbReference>
<evidence type="ECO:0000256" key="1">
    <source>
        <dbReference type="ARBA" id="ARBA00001933"/>
    </source>
</evidence>
<dbReference type="GO" id="GO:0004400">
    <property type="term" value="F:histidinol-phosphate transaminase activity"/>
    <property type="evidence" value="ECO:0007669"/>
    <property type="project" value="UniProtKB-EC"/>
</dbReference>
<dbReference type="InterPro" id="IPR015422">
    <property type="entry name" value="PyrdxlP-dep_Trfase_small"/>
</dbReference>
<comment type="catalytic activity">
    <reaction evidence="7">
        <text>L-histidinol phosphate + 2-oxoglutarate = 3-(imidazol-4-yl)-2-oxopropyl phosphate + L-glutamate</text>
        <dbReference type="Rhea" id="RHEA:23744"/>
        <dbReference type="ChEBI" id="CHEBI:16810"/>
        <dbReference type="ChEBI" id="CHEBI:29985"/>
        <dbReference type="ChEBI" id="CHEBI:57766"/>
        <dbReference type="ChEBI" id="CHEBI:57980"/>
        <dbReference type="EC" id="2.6.1.9"/>
    </reaction>
</comment>
<keyword evidence="5 9" id="KW-0808">Transferase</keyword>
<evidence type="ECO:0000256" key="3">
    <source>
        <dbReference type="ARBA" id="ARBA00012748"/>
    </source>
</evidence>
<dbReference type="EMBL" id="RBIN01000001">
    <property type="protein sequence ID" value="RKR07415.1"/>
    <property type="molecule type" value="Genomic_DNA"/>
</dbReference>
<organism evidence="9 10">
    <name type="scientific">Kushneria sinocarnis</name>
    <dbReference type="NCBI Taxonomy" id="595502"/>
    <lineage>
        <taxon>Bacteria</taxon>
        <taxon>Pseudomonadati</taxon>
        <taxon>Pseudomonadota</taxon>
        <taxon>Gammaproteobacteria</taxon>
        <taxon>Oceanospirillales</taxon>
        <taxon>Halomonadaceae</taxon>
        <taxon>Kushneria</taxon>
    </lineage>
</organism>
<dbReference type="Gene3D" id="3.90.1150.10">
    <property type="entry name" value="Aspartate Aminotransferase, domain 1"/>
    <property type="match status" value="1"/>
</dbReference>
<dbReference type="InterPro" id="IPR004839">
    <property type="entry name" value="Aminotransferase_I/II_large"/>
</dbReference>
<evidence type="ECO:0000256" key="4">
    <source>
        <dbReference type="ARBA" id="ARBA00022576"/>
    </source>
</evidence>
<evidence type="ECO:0000256" key="2">
    <source>
        <dbReference type="ARBA" id="ARBA00005011"/>
    </source>
</evidence>
<protein>
    <recommendedName>
        <fullName evidence="3">histidinol-phosphate transaminase</fullName>
        <ecNumber evidence="3">2.6.1.9</ecNumber>
    </recommendedName>
</protein>
<dbReference type="OrthoDB" id="9813612at2"/>
<dbReference type="Gene3D" id="3.40.640.10">
    <property type="entry name" value="Type I PLP-dependent aspartate aminotransferase-like (Major domain)"/>
    <property type="match status" value="1"/>
</dbReference>
<evidence type="ECO:0000259" key="8">
    <source>
        <dbReference type="Pfam" id="PF00155"/>
    </source>
</evidence>
<reference evidence="9 10" key="1">
    <citation type="submission" date="2018-10" db="EMBL/GenBank/DDBJ databases">
        <title>Genomic Encyclopedia of Type Strains, Phase IV (KMG-IV): sequencing the most valuable type-strain genomes for metagenomic binning, comparative biology and taxonomic classification.</title>
        <authorList>
            <person name="Goeker M."/>
        </authorList>
    </citation>
    <scope>NUCLEOTIDE SEQUENCE [LARGE SCALE GENOMIC DNA]</scope>
    <source>
        <strain evidence="9 10">DSM 23229</strain>
    </source>
</reference>
<dbReference type="CDD" id="cd00609">
    <property type="entry name" value="AAT_like"/>
    <property type="match status" value="1"/>
</dbReference>
<evidence type="ECO:0000313" key="10">
    <source>
        <dbReference type="Proteomes" id="UP000281975"/>
    </source>
</evidence>
<dbReference type="RefSeq" id="WP_121170454.1">
    <property type="nucleotide sequence ID" value="NZ_RBIN01000001.1"/>
</dbReference>
<evidence type="ECO:0000256" key="5">
    <source>
        <dbReference type="ARBA" id="ARBA00022679"/>
    </source>
</evidence>
<comment type="caution">
    <text evidence="9">The sequence shown here is derived from an EMBL/GenBank/DDBJ whole genome shotgun (WGS) entry which is preliminary data.</text>
</comment>
<dbReference type="AlphaFoldDB" id="A0A420X158"/>
<proteinExistence type="predicted"/>
<evidence type="ECO:0000256" key="7">
    <source>
        <dbReference type="ARBA" id="ARBA00047481"/>
    </source>
</evidence>
<dbReference type="EC" id="2.6.1.9" evidence="3"/>
<dbReference type="SUPFAM" id="SSF53383">
    <property type="entry name" value="PLP-dependent transferases"/>
    <property type="match status" value="1"/>
</dbReference>
<comment type="cofactor">
    <cofactor evidence="1">
        <name>pyridoxal 5'-phosphate</name>
        <dbReference type="ChEBI" id="CHEBI:597326"/>
    </cofactor>
</comment>
<comment type="pathway">
    <text evidence="2">Amino-acid biosynthesis; L-histidine biosynthesis; L-histidine from 5-phospho-alpha-D-ribose 1-diphosphate: step 7/9.</text>
</comment>
<dbReference type="GO" id="GO:0030170">
    <property type="term" value="F:pyridoxal phosphate binding"/>
    <property type="evidence" value="ECO:0007669"/>
    <property type="project" value="InterPro"/>
</dbReference>
<accession>A0A420X158</accession>
<dbReference type="PANTHER" id="PTHR42885:SF2">
    <property type="entry name" value="HISTIDINOL-PHOSPHATE AMINOTRANSFERASE"/>
    <property type="match status" value="1"/>
</dbReference>
<dbReference type="PANTHER" id="PTHR42885">
    <property type="entry name" value="HISTIDINOL-PHOSPHATE AMINOTRANSFERASE-RELATED"/>
    <property type="match status" value="1"/>
</dbReference>
<name>A0A420X158_9GAMM</name>
<keyword evidence="4 9" id="KW-0032">Aminotransferase</keyword>
<keyword evidence="10" id="KW-1185">Reference proteome</keyword>
<feature type="domain" description="Aminotransferase class I/classII large" evidence="8">
    <location>
        <begin position="33"/>
        <end position="352"/>
    </location>
</feature>
<keyword evidence="6" id="KW-0663">Pyridoxal phosphate</keyword>
<evidence type="ECO:0000313" key="9">
    <source>
        <dbReference type="EMBL" id="RKR07415.1"/>
    </source>
</evidence>
<gene>
    <name evidence="9" type="ORF">C7446_0227</name>
</gene>